<keyword evidence="3" id="KW-1185">Reference proteome</keyword>
<reference evidence="2 3" key="1">
    <citation type="submission" date="2019-02" db="EMBL/GenBank/DDBJ databases">
        <title>Deep-cultivation of Planctomycetes and their phenomic and genomic characterization uncovers novel biology.</title>
        <authorList>
            <person name="Wiegand S."/>
            <person name="Jogler M."/>
            <person name="Boedeker C."/>
            <person name="Pinto D."/>
            <person name="Vollmers J."/>
            <person name="Rivas-Marin E."/>
            <person name="Kohn T."/>
            <person name="Peeters S.H."/>
            <person name="Heuer A."/>
            <person name="Rast P."/>
            <person name="Oberbeckmann S."/>
            <person name="Bunk B."/>
            <person name="Jeske O."/>
            <person name="Meyerdierks A."/>
            <person name="Storesund J.E."/>
            <person name="Kallscheuer N."/>
            <person name="Luecker S."/>
            <person name="Lage O.M."/>
            <person name="Pohl T."/>
            <person name="Merkel B.J."/>
            <person name="Hornburger P."/>
            <person name="Mueller R.-W."/>
            <person name="Bruemmer F."/>
            <person name="Labrenz M."/>
            <person name="Spormann A.M."/>
            <person name="Op den Camp H."/>
            <person name="Overmann J."/>
            <person name="Amann R."/>
            <person name="Jetten M.S.M."/>
            <person name="Mascher T."/>
            <person name="Medema M.H."/>
            <person name="Devos D.P."/>
            <person name="Kaster A.-K."/>
            <person name="Ovreas L."/>
            <person name="Rohde M."/>
            <person name="Galperin M.Y."/>
            <person name="Jogler C."/>
        </authorList>
    </citation>
    <scope>NUCLEOTIDE SEQUENCE [LARGE SCALE GENOMIC DNA]</scope>
    <source>
        <strain evidence="2 3">K23_9</strain>
    </source>
</reference>
<evidence type="ECO:0000256" key="1">
    <source>
        <dbReference type="SAM" id="MobiDB-lite"/>
    </source>
</evidence>
<dbReference type="RefSeq" id="WP_145417561.1">
    <property type="nucleotide sequence ID" value="NZ_CP036526.1"/>
</dbReference>
<dbReference type="EMBL" id="CP036526">
    <property type="protein sequence ID" value="QDT10015.1"/>
    <property type="molecule type" value="Genomic_DNA"/>
</dbReference>
<feature type="region of interest" description="Disordered" evidence="1">
    <location>
        <begin position="1"/>
        <end position="45"/>
    </location>
</feature>
<dbReference type="AlphaFoldDB" id="A0A517NSD3"/>
<proteinExistence type="predicted"/>
<evidence type="ECO:0000313" key="2">
    <source>
        <dbReference type="EMBL" id="QDT10015.1"/>
    </source>
</evidence>
<name>A0A517NSD3_9BACT</name>
<accession>A0A517NSD3</accession>
<dbReference type="Proteomes" id="UP000319817">
    <property type="component" value="Chromosome"/>
</dbReference>
<dbReference type="OrthoDB" id="286446at2"/>
<feature type="region of interest" description="Disordered" evidence="1">
    <location>
        <begin position="80"/>
        <end position="111"/>
    </location>
</feature>
<protein>
    <submittedName>
        <fullName evidence="2">Uncharacterized protein</fullName>
    </submittedName>
</protein>
<feature type="compositionally biased region" description="Basic and acidic residues" evidence="1">
    <location>
        <begin position="84"/>
        <end position="94"/>
    </location>
</feature>
<evidence type="ECO:0000313" key="3">
    <source>
        <dbReference type="Proteomes" id="UP000319817"/>
    </source>
</evidence>
<feature type="compositionally biased region" description="Low complexity" evidence="1">
    <location>
        <begin position="8"/>
        <end position="26"/>
    </location>
</feature>
<sequence length="354" mass="38543">MKDTDHTNSCSCPSSCESNCPSGSHSPTALTADETNADSRGAAASESSSHWRPIFILLFAAILILLSSRSKAAEQIAQPVAVGERAESSVKESAEPDFVEQDANGHGKPAADVPGPLVSHATMTIELNGTTHVITPTHSAAAFSGSVTQASHVQGNGTRRSLTQRAASRPAYVQLSAHLANFDSDADPDGWRAELVVRDRQDRAIEVRGQAEFQLTPRVPTGDFHNYIDADTRPLTWSENVVFDETGVAHFKLPLRQQLRPLFGWSSAIYPATGLRSTTYNRQALTHRRGIHGRYKGSRQRGTAITSDWRNNLGKPDFGELRVKLSIPTEGVFEAVSVTPIRPSVLVDTHWPYR</sequence>
<organism evidence="2 3">
    <name type="scientific">Stieleria marina</name>
    <dbReference type="NCBI Taxonomy" id="1930275"/>
    <lineage>
        <taxon>Bacteria</taxon>
        <taxon>Pseudomonadati</taxon>
        <taxon>Planctomycetota</taxon>
        <taxon>Planctomycetia</taxon>
        <taxon>Pirellulales</taxon>
        <taxon>Pirellulaceae</taxon>
        <taxon>Stieleria</taxon>
    </lineage>
</organism>
<gene>
    <name evidence="2" type="ORF">K239x_19680</name>
</gene>